<evidence type="ECO:0000256" key="1">
    <source>
        <dbReference type="SAM" id="MobiDB-lite"/>
    </source>
</evidence>
<gene>
    <name evidence="3" type="ORF">GON26_17340</name>
</gene>
<keyword evidence="2" id="KW-0732">Signal</keyword>
<name>A0A6I4NWQ6_9FLAO</name>
<dbReference type="EMBL" id="WSTB01000011">
    <property type="protein sequence ID" value="MWB96129.1"/>
    <property type="molecule type" value="Genomic_DNA"/>
</dbReference>
<feature type="region of interest" description="Disordered" evidence="1">
    <location>
        <begin position="245"/>
        <end position="418"/>
    </location>
</feature>
<proteinExistence type="predicted"/>
<evidence type="ECO:0000313" key="3">
    <source>
        <dbReference type="EMBL" id="MWB96129.1"/>
    </source>
</evidence>
<comment type="caution">
    <text evidence="3">The sequence shown here is derived from an EMBL/GenBank/DDBJ whole genome shotgun (WGS) entry which is preliminary data.</text>
</comment>
<feature type="chain" id="PRO_5026072118" description="DUF3300 domain-containing protein" evidence="2">
    <location>
        <begin position="23"/>
        <end position="418"/>
    </location>
</feature>
<accession>A0A6I4NWQ6</accession>
<evidence type="ECO:0008006" key="5">
    <source>
        <dbReference type="Google" id="ProtNLM"/>
    </source>
</evidence>
<keyword evidence="4" id="KW-1185">Reference proteome</keyword>
<protein>
    <recommendedName>
        <fullName evidence="5">DUF3300 domain-containing protein</fullName>
    </recommendedName>
</protein>
<feature type="signal peptide" evidence="2">
    <location>
        <begin position="1"/>
        <end position="22"/>
    </location>
</feature>
<dbReference type="AlphaFoldDB" id="A0A6I4NWQ6"/>
<feature type="compositionally biased region" description="Polar residues" evidence="1">
    <location>
        <begin position="338"/>
        <end position="360"/>
    </location>
</feature>
<organism evidence="3 4">
    <name type="scientific">Flavobacterium hydrocarbonoxydans</name>
    <dbReference type="NCBI Taxonomy" id="2683249"/>
    <lineage>
        <taxon>Bacteria</taxon>
        <taxon>Pseudomonadati</taxon>
        <taxon>Bacteroidota</taxon>
        <taxon>Flavobacteriia</taxon>
        <taxon>Flavobacteriales</taxon>
        <taxon>Flavobacteriaceae</taxon>
        <taxon>Flavobacterium</taxon>
    </lineage>
</organism>
<reference evidence="3 4" key="1">
    <citation type="submission" date="2019-12" db="EMBL/GenBank/DDBJ databases">
        <authorList>
            <person name="Kim Y.S."/>
        </authorList>
    </citation>
    <scope>NUCLEOTIDE SEQUENCE [LARGE SCALE GENOMIC DNA]</scope>
    <source>
        <strain evidence="3 4">GA093</strain>
    </source>
</reference>
<sequence length="418" mass="48646">MKTNLLLIVMLALGLSTFQAKAQTTVYAKNSDISDNLDLRAVASIFGESANLQDFERRLNDPKYQISNLDLNGDNDVDYLRVIESVENRTHVVIIQAVLDRDVYQDIATIDVERDNYNKVSVQVVGNTYLYGANYIYEPVYHVAPVIYTSFWVTNYRPYYSSWTWNYYPTYYYAWRPYPIYRYRNNINVCINVNNNYNYVNYRRSSRAPILYESRRSYGYEKMRPNNSFSQRNSSVKNRYELDQRRVASRESNRNNNVYNSSNRGNSNRVSSTENRTTANRTTNRNYAENRTNSNRTNRSNPGISNSNRENPVRVNTPAKTETSPRTETRRNYNENNMGSSRGNTENRNNTQRVAQTQRTEPARNYQENRRSTESRNNVSRPQAPQRSEPQQRSAQESRGNQGSREASSPSRGGGRRG</sequence>
<evidence type="ECO:0000313" key="4">
    <source>
        <dbReference type="Proteomes" id="UP000471501"/>
    </source>
</evidence>
<feature type="compositionally biased region" description="Low complexity" evidence="1">
    <location>
        <begin position="254"/>
        <end position="301"/>
    </location>
</feature>
<dbReference type="Proteomes" id="UP000471501">
    <property type="component" value="Unassembled WGS sequence"/>
</dbReference>
<evidence type="ECO:0000256" key="2">
    <source>
        <dbReference type="SAM" id="SignalP"/>
    </source>
</evidence>
<dbReference type="RefSeq" id="WP_160376031.1">
    <property type="nucleotide sequence ID" value="NZ_WSTB01000011.1"/>
</dbReference>
<feature type="compositionally biased region" description="Basic and acidic residues" evidence="1">
    <location>
        <begin position="323"/>
        <end position="333"/>
    </location>
</feature>
<feature type="compositionally biased region" description="Polar residues" evidence="1">
    <location>
        <begin position="375"/>
        <end position="402"/>
    </location>
</feature>